<evidence type="ECO:0000256" key="3">
    <source>
        <dbReference type="ARBA" id="ARBA00022490"/>
    </source>
</evidence>
<evidence type="ECO:0000259" key="8">
    <source>
        <dbReference type="PROSITE" id="PS51329"/>
    </source>
</evidence>
<dbReference type="InterPro" id="IPR012945">
    <property type="entry name" value="Tubulin-bd_cofactor_C_dom"/>
</dbReference>
<reference evidence="9" key="1">
    <citation type="journal article" date="2014" name="Insect Biochem. Mol. Biol.">
        <title>An insight into the sialome of the frog biting fly, Corethrella appendiculata.</title>
        <authorList>
            <person name="Ribeiro J.M.C."/>
            <person name="Chagas A.C."/>
            <person name="Pham V.M."/>
            <person name="Lounibos L.P."/>
            <person name="Calvo E."/>
        </authorList>
    </citation>
    <scope>NUCLEOTIDE SEQUENCE</scope>
    <source>
        <tissue evidence="9">Salivary glands</tissue>
    </source>
</reference>
<evidence type="ECO:0000256" key="2">
    <source>
        <dbReference type="ARBA" id="ARBA00008848"/>
    </source>
</evidence>
<dbReference type="PANTHER" id="PTHR15139:SF0">
    <property type="entry name" value="TUBULIN-SPECIFIC CHAPERONE C"/>
    <property type="match status" value="1"/>
</dbReference>
<sequence length="331" mass="38306">FNGKEKITDLLDRRHRERISKKDDTVNSDRSEAVTYFDHLFDEKANKIQNIIDKLQSVDVDKLKTFHQLQNQITDLQKYLAASTFFLHNYRIKTCQNTINNLSNQIETQKTLLIPKKKFGFSSKKAQKIGSNLKNTDESADSGDGSSKNESIQWTLCDRQREFIKLQSELVDDKTITASNLENCVLKIEGAAGSLQLSNVKNSLIFSGPVSRSIFLDNCKDCKVIVICQQLRCHRSVNCDFYLHVTSRAIIEDCQRIGVADYNYTYPELENDFRKSNSLDRNVNNWQHLDDFNWLASEQQSPNWFKISDESLITNWNEFLHNFLIAKEINT</sequence>
<evidence type="ECO:0000256" key="1">
    <source>
        <dbReference type="ARBA" id="ARBA00004496"/>
    </source>
</evidence>
<evidence type="ECO:0000256" key="7">
    <source>
        <dbReference type="SAM" id="MobiDB-lite"/>
    </source>
</evidence>
<dbReference type="PANTHER" id="PTHR15139">
    <property type="entry name" value="TUBULIN FOLDING COFACTOR C"/>
    <property type="match status" value="1"/>
</dbReference>
<evidence type="ECO:0000256" key="6">
    <source>
        <dbReference type="ARBA" id="ARBA00026055"/>
    </source>
</evidence>
<dbReference type="GO" id="GO:0005737">
    <property type="term" value="C:cytoplasm"/>
    <property type="evidence" value="ECO:0007669"/>
    <property type="project" value="UniProtKB-SubCell"/>
</dbReference>
<keyword evidence="5" id="KW-0143">Chaperone</keyword>
<dbReference type="EMBL" id="GANO01002953">
    <property type="protein sequence ID" value="JAB56918.1"/>
    <property type="molecule type" value="mRNA"/>
</dbReference>
<proteinExistence type="evidence at transcript level"/>
<dbReference type="Pfam" id="PF16752">
    <property type="entry name" value="TBCC_N"/>
    <property type="match status" value="1"/>
</dbReference>
<dbReference type="Pfam" id="PF07986">
    <property type="entry name" value="TBCC"/>
    <property type="match status" value="1"/>
</dbReference>
<dbReference type="InterPro" id="IPR016098">
    <property type="entry name" value="CAP/MinC_C"/>
</dbReference>
<feature type="region of interest" description="Disordered" evidence="7">
    <location>
        <begin position="130"/>
        <end position="150"/>
    </location>
</feature>
<comment type="subcellular location">
    <subcellularLocation>
        <location evidence="1">Cytoplasm</location>
    </subcellularLocation>
</comment>
<dbReference type="AlphaFoldDB" id="U5ET30"/>
<evidence type="ECO:0000256" key="5">
    <source>
        <dbReference type="ARBA" id="ARBA00023186"/>
    </source>
</evidence>
<dbReference type="InterPro" id="IPR017901">
    <property type="entry name" value="C-CAP_CF_C-like"/>
</dbReference>
<name>U5ET30_9DIPT</name>
<keyword evidence="4" id="KW-0007">Acetylation</keyword>
<protein>
    <submittedName>
        <fullName evidence="9">Putative tubulin-specific chaperone c</fullName>
    </submittedName>
</protein>
<evidence type="ECO:0000313" key="9">
    <source>
        <dbReference type="EMBL" id="JAB56918.1"/>
    </source>
</evidence>
<dbReference type="GO" id="GO:0007021">
    <property type="term" value="P:tubulin complex assembly"/>
    <property type="evidence" value="ECO:0007669"/>
    <property type="project" value="TreeGrafter"/>
</dbReference>
<organism evidence="9">
    <name type="scientific">Corethrella appendiculata</name>
    <dbReference type="NCBI Taxonomy" id="1370023"/>
    <lineage>
        <taxon>Eukaryota</taxon>
        <taxon>Metazoa</taxon>
        <taxon>Ecdysozoa</taxon>
        <taxon>Arthropoda</taxon>
        <taxon>Hexapoda</taxon>
        <taxon>Insecta</taxon>
        <taxon>Pterygota</taxon>
        <taxon>Neoptera</taxon>
        <taxon>Endopterygota</taxon>
        <taxon>Diptera</taxon>
        <taxon>Nematocera</taxon>
        <taxon>Culicoidea</taxon>
        <taxon>Chaoboridae</taxon>
        <taxon>Corethrella</taxon>
    </lineage>
</organism>
<dbReference type="InterPro" id="IPR031925">
    <property type="entry name" value="TBCC_N"/>
</dbReference>
<dbReference type="PROSITE" id="PS51329">
    <property type="entry name" value="C_CAP_COFACTOR_C"/>
    <property type="match status" value="1"/>
</dbReference>
<dbReference type="InterPro" id="IPR038397">
    <property type="entry name" value="TBCC_N_sf"/>
</dbReference>
<feature type="domain" description="C-CAP/cofactor C-like" evidence="8">
    <location>
        <begin position="145"/>
        <end position="294"/>
    </location>
</feature>
<comment type="similarity">
    <text evidence="2">Belongs to the TBCC family.</text>
</comment>
<feature type="non-terminal residue" evidence="9">
    <location>
        <position position="1"/>
    </location>
</feature>
<dbReference type="InterPro" id="IPR027684">
    <property type="entry name" value="TBCC"/>
</dbReference>
<comment type="subunit">
    <text evidence="6">Supercomplex made of cofactors A to E. Cofactors A and D function by capturing and stabilizing tubulin in a quasi-native conformation. Cofactor E binds to the cofactor D-tubulin complex; interaction with cofactor C then causes the release of tubulin polypeptides that are committed to the native state.</text>
</comment>
<dbReference type="Gene3D" id="1.20.58.1250">
    <property type="entry name" value="Tubulin Binding Cofactor C, N-terminal domain"/>
    <property type="match status" value="1"/>
</dbReference>
<evidence type="ECO:0000256" key="4">
    <source>
        <dbReference type="ARBA" id="ARBA00022990"/>
    </source>
</evidence>
<dbReference type="InterPro" id="IPR006599">
    <property type="entry name" value="CARP_motif"/>
</dbReference>
<accession>U5ET30</accession>
<dbReference type="GO" id="GO:0015631">
    <property type="term" value="F:tubulin binding"/>
    <property type="evidence" value="ECO:0007669"/>
    <property type="project" value="InterPro"/>
</dbReference>
<dbReference type="GO" id="GO:0007023">
    <property type="term" value="P:post-chaperonin tubulin folding pathway"/>
    <property type="evidence" value="ECO:0007669"/>
    <property type="project" value="InterPro"/>
</dbReference>
<dbReference type="Gene3D" id="2.160.20.70">
    <property type="match status" value="1"/>
</dbReference>
<keyword evidence="3" id="KW-0963">Cytoplasm</keyword>
<dbReference type="SMART" id="SM00673">
    <property type="entry name" value="CARP"/>
    <property type="match status" value="2"/>
</dbReference>